<proteinExistence type="predicted"/>
<dbReference type="InterPro" id="IPR018466">
    <property type="entry name" value="Kre9/Knh1-like_N"/>
</dbReference>
<evidence type="ECO:0000313" key="4">
    <source>
        <dbReference type="EMBL" id="ETW87088.1"/>
    </source>
</evidence>
<dbReference type="OrthoDB" id="5316007at2759"/>
<dbReference type="EMBL" id="KI925454">
    <property type="protein sequence ID" value="ETW87088.1"/>
    <property type="molecule type" value="Genomic_DNA"/>
</dbReference>
<keyword evidence="1 2" id="KW-0732">Signal</keyword>
<feature type="domain" description="Yeast cell wall synthesis Kre9/Knh1-like N-terminal" evidence="3">
    <location>
        <begin position="21"/>
        <end position="111"/>
    </location>
</feature>
<evidence type="ECO:0000256" key="2">
    <source>
        <dbReference type="SAM" id="SignalP"/>
    </source>
</evidence>
<dbReference type="KEGG" id="hir:HETIRDRAFT_306015"/>
<name>W4KML7_HETIT</name>
<accession>W4KML7</accession>
<dbReference type="AlphaFoldDB" id="W4KML7"/>
<dbReference type="Pfam" id="PF10342">
    <property type="entry name" value="Kre9_KNH"/>
    <property type="match status" value="1"/>
</dbReference>
<dbReference type="RefSeq" id="XP_009541031.1">
    <property type="nucleotide sequence ID" value="XM_009542736.1"/>
</dbReference>
<reference evidence="4 5" key="1">
    <citation type="journal article" date="2012" name="New Phytol.">
        <title>Insight into trade-off between wood decay and parasitism from the genome of a fungal forest pathogen.</title>
        <authorList>
            <person name="Olson A."/>
            <person name="Aerts A."/>
            <person name="Asiegbu F."/>
            <person name="Belbahri L."/>
            <person name="Bouzid O."/>
            <person name="Broberg A."/>
            <person name="Canback B."/>
            <person name="Coutinho P.M."/>
            <person name="Cullen D."/>
            <person name="Dalman K."/>
            <person name="Deflorio G."/>
            <person name="van Diepen L.T."/>
            <person name="Dunand C."/>
            <person name="Duplessis S."/>
            <person name="Durling M."/>
            <person name="Gonthier P."/>
            <person name="Grimwood J."/>
            <person name="Fossdal C.G."/>
            <person name="Hansson D."/>
            <person name="Henrissat B."/>
            <person name="Hietala A."/>
            <person name="Himmelstrand K."/>
            <person name="Hoffmeister D."/>
            <person name="Hogberg N."/>
            <person name="James T.Y."/>
            <person name="Karlsson M."/>
            <person name="Kohler A."/>
            <person name="Kues U."/>
            <person name="Lee Y.H."/>
            <person name="Lin Y.C."/>
            <person name="Lind M."/>
            <person name="Lindquist E."/>
            <person name="Lombard V."/>
            <person name="Lucas S."/>
            <person name="Lunden K."/>
            <person name="Morin E."/>
            <person name="Murat C."/>
            <person name="Park J."/>
            <person name="Raffaello T."/>
            <person name="Rouze P."/>
            <person name="Salamov A."/>
            <person name="Schmutz J."/>
            <person name="Solheim H."/>
            <person name="Stahlberg J."/>
            <person name="Velez H."/>
            <person name="de Vries R.P."/>
            <person name="Wiebenga A."/>
            <person name="Woodward S."/>
            <person name="Yakovlev I."/>
            <person name="Garbelotto M."/>
            <person name="Martin F."/>
            <person name="Grigoriev I.V."/>
            <person name="Stenlid J."/>
        </authorList>
    </citation>
    <scope>NUCLEOTIDE SEQUENCE [LARGE SCALE GENOMIC DNA]</scope>
    <source>
        <strain evidence="4 5">TC 32-1</strain>
    </source>
</reference>
<evidence type="ECO:0000259" key="3">
    <source>
        <dbReference type="Pfam" id="PF10342"/>
    </source>
</evidence>
<feature type="signal peptide" evidence="2">
    <location>
        <begin position="1"/>
        <end position="16"/>
    </location>
</feature>
<evidence type="ECO:0000256" key="1">
    <source>
        <dbReference type="ARBA" id="ARBA00022729"/>
    </source>
</evidence>
<dbReference type="PANTHER" id="PTHR35185">
    <property type="entry name" value="SERINE/THREONINE-RICH PROTEIN ADG2-RELATED"/>
    <property type="match status" value="1"/>
</dbReference>
<dbReference type="GeneID" id="20669367"/>
<dbReference type="InterPro" id="IPR052479">
    <property type="entry name" value="GPI-anchor_Adhesion_Reg"/>
</dbReference>
<sequence length="115" mass="12829">MRVFLALLSLAATTFAYQVTSPNSQEIWYSHGPVTVSWQRVDTDAEYFTMVLYNDKYQTLQTLAPKVDGKLGKTTIYPSGALPVGEGYQVNFVQDPSHLHNILAQSSAFKIQPSK</sequence>
<keyword evidence="5" id="KW-1185">Reference proteome</keyword>
<feature type="chain" id="PRO_5004845595" description="Yeast cell wall synthesis Kre9/Knh1-like N-terminal domain-containing protein" evidence="2">
    <location>
        <begin position="17"/>
        <end position="115"/>
    </location>
</feature>
<organism evidence="4 5">
    <name type="scientific">Heterobasidion irregulare (strain TC 32-1)</name>
    <dbReference type="NCBI Taxonomy" id="747525"/>
    <lineage>
        <taxon>Eukaryota</taxon>
        <taxon>Fungi</taxon>
        <taxon>Dikarya</taxon>
        <taxon>Basidiomycota</taxon>
        <taxon>Agaricomycotina</taxon>
        <taxon>Agaricomycetes</taxon>
        <taxon>Russulales</taxon>
        <taxon>Bondarzewiaceae</taxon>
        <taxon>Heterobasidion</taxon>
        <taxon>Heterobasidion annosum species complex</taxon>
    </lineage>
</organism>
<dbReference type="Proteomes" id="UP000030671">
    <property type="component" value="Unassembled WGS sequence"/>
</dbReference>
<dbReference type="HOGENOM" id="CLU_088618_3_1_1"/>
<dbReference type="PANTHER" id="PTHR35185:SF1">
    <property type="entry name" value="UPF0619 GPI-ANCHORED MEMBRANE PROTEIN C1322.10"/>
    <property type="match status" value="1"/>
</dbReference>
<gene>
    <name evidence="4" type="ORF">HETIRDRAFT_306015</name>
</gene>
<dbReference type="InParanoid" id="W4KML7"/>
<protein>
    <recommendedName>
        <fullName evidence="3">Yeast cell wall synthesis Kre9/Knh1-like N-terminal domain-containing protein</fullName>
    </recommendedName>
</protein>
<evidence type="ECO:0000313" key="5">
    <source>
        <dbReference type="Proteomes" id="UP000030671"/>
    </source>
</evidence>